<reference evidence="5" key="1">
    <citation type="submission" date="2019-06" db="EMBL/GenBank/DDBJ databases">
        <title>Whole-Genome Sequence of Bradyrhizobium sp. 3 Strain 65S1MB.</title>
        <authorList>
            <person name="Bromfield E.S.P."/>
            <person name="Cloutier S."/>
            <person name="Nguyen H.D.T."/>
        </authorList>
    </citation>
    <scope>NUCLEOTIDE SEQUENCE [LARGE SCALE GENOMIC DNA]</scope>
    <source>
        <strain evidence="5">65S1MB</strain>
    </source>
</reference>
<keyword evidence="5" id="KW-1185">Reference proteome</keyword>
<feature type="compositionally biased region" description="Basic and acidic residues" evidence="1">
    <location>
        <begin position="88"/>
        <end position="101"/>
    </location>
</feature>
<evidence type="ECO:0000256" key="2">
    <source>
        <dbReference type="SAM" id="Phobius"/>
    </source>
</evidence>
<dbReference type="EMBL" id="CP041090">
    <property type="protein sequence ID" value="QDF41575.1"/>
    <property type="molecule type" value="Genomic_DNA"/>
</dbReference>
<evidence type="ECO:0000313" key="4">
    <source>
        <dbReference type="EMBL" id="QIP06288.1"/>
    </source>
</evidence>
<organism evidence="4 6">
    <name type="scientific">Bradyrhizobium symbiodeficiens</name>
    <dbReference type="NCBI Taxonomy" id="1404367"/>
    <lineage>
        <taxon>Bacteria</taxon>
        <taxon>Pseudomonadati</taxon>
        <taxon>Pseudomonadota</taxon>
        <taxon>Alphaproteobacteria</taxon>
        <taxon>Hyphomicrobiales</taxon>
        <taxon>Nitrobacteraceae</taxon>
        <taxon>Bradyrhizobium</taxon>
    </lineage>
</organism>
<dbReference type="RefSeq" id="WP_140482375.1">
    <property type="nucleotide sequence ID" value="NZ_CP041090.2"/>
</dbReference>
<keyword evidence="2" id="KW-0812">Transmembrane</keyword>
<keyword evidence="2" id="KW-0472">Membrane</keyword>
<dbReference type="EMBL" id="CP050066">
    <property type="protein sequence ID" value="QIP06288.1"/>
    <property type="molecule type" value="Genomic_DNA"/>
</dbReference>
<sequence>MTTALVLLFASTLAGLATGLFFRVWSLLLVSPAIAVLAAIVLQTYDFGFWTGIPIVIGCLTACQLAYLVSAFQRHNGVLAQDDSDGAPGHDRQHGIGDENE</sequence>
<accession>A0A6G8ZVJ9</accession>
<reference evidence="5 6" key="2">
    <citation type="journal article" date="2020" name="Int. J. Syst. Evol. Microbiol.">
        <title>Description and complete genome sequences of Bradyrhizobium symbiodeficiens sp. nov., a non-symbiotic bacterium associated with legumes native to Canada.</title>
        <authorList>
            <person name="Bromfield E.S.P."/>
            <person name="Cloutier S."/>
            <person name="Nguyen H.D.T."/>
        </authorList>
    </citation>
    <scope>NUCLEOTIDE SEQUENCE [LARGE SCALE GENOMIC DNA]</scope>
    <source>
        <strain evidence="4 6">101S1MB</strain>
        <strain evidence="3 5">65S1MB</strain>
    </source>
</reference>
<evidence type="ECO:0000313" key="5">
    <source>
        <dbReference type="Proteomes" id="UP000319298"/>
    </source>
</evidence>
<proteinExistence type="predicted"/>
<evidence type="ECO:0000313" key="6">
    <source>
        <dbReference type="Proteomes" id="UP000500895"/>
    </source>
</evidence>
<dbReference type="Proteomes" id="UP000500895">
    <property type="component" value="Chromosome"/>
</dbReference>
<protein>
    <submittedName>
        <fullName evidence="4">Uncharacterized protein</fullName>
    </submittedName>
</protein>
<feature type="transmembrane region" description="Helical" evidence="2">
    <location>
        <begin position="49"/>
        <end position="69"/>
    </location>
</feature>
<name>A0A6G8ZVJ9_9BRAD</name>
<evidence type="ECO:0000256" key="1">
    <source>
        <dbReference type="SAM" id="MobiDB-lite"/>
    </source>
</evidence>
<reference evidence="4" key="3">
    <citation type="submission" date="2024-02" db="EMBL/GenBank/DDBJ databases">
        <authorList>
            <person name="Bromfield E.S.P."/>
            <person name="Cloutier S."/>
            <person name="Nguyen H.D.T."/>
        </authorList>
    </citation>
    <scope>NUCLEOTIDE SEQUENCE</scope>
    <source>
        <strain evidence="4">101S1MB</strain>
        <strain evidence="3">65S1MB</strain>
    </source>
</reference>
<gene>
    <name evidence="3" type="ORF">FJN17_30560</name>
    <name evidence="4" type="ORF">HAV00_08525</name>
</gene>
<evidence type="ECO:0000313" key="3">
    <source>
        <dbReference type="EMBL" id="QDF41575.1"/>
    </source>
</evidence>
<keyword evidence="2" id="KW-1133">Transmembrane helix</keyword>
<dbReference type="Proteomes" id="UP000319298">
    <property type="component" value="Chromosome"/>
</dbReference>
<dbReference type="AlphaFoldDB" id="A0A6G8ZVJ9"/>
<feature type="region of interest" description="Disordered" evidence="1">
    <location>
        <begin position="79"/>
        <end position="101"/>
    </location>
</feature>